<comment type="caution">
    <text evidence="2">The sequence shown here is derived from an EMBL/GenBank/DDBJ whole genome shotgun (WGS) entry which is preliminary data.</text>
</comment>
<dbReference type="RefSeq" id="WP_272879999.1">
    <property type="nucleotide sequence ID" value="NZ_JALBUF010000014.1"/>
</dbReference>
<dbReference type="AlphaFoldDB" id="A0A9X1VAT2"/>
<accession>A0A9X1VAT2</accession>
<sequence>MFSFIEGLEESFFIFSILGHIPQVAGFAYFTGMANRTEKVSITR</sequence>
<feature type="transmembrane region" description="Helical" evidence="1">
    <location>
        <begin position="12"/>
        <end position="30"/>
    </location>
</feature>
<keyword evidence="1" id="KW-1133">Transmembrane helix</keyword>
<keyword evidence="1" id="KW-0812">Transmembrane</keyword>
<keyword evidence="3" id="KW-1185">Reference proteome</keyword>
<evidence type="ECO:0000313" key="3">
    <source>
        <dbReference type="Proteomes" id="UP001139263"/>
    </source>
</evidence>
<protein>
    <submittedName>
        <fullName evidence="2">Uncharacterized protein</fullName>
    </submittedName>
</protein>
<proteinExistence type="predicted"/>
<reference evidence="2" key="1">
    <citation type="submission" date="2022-03" db="EMBL/GenBank/DDBJ databases">
        <title>Draft Genome Sequence of Firmicute Strain S0AB, a Heterotrophic Iron/Sulfur-Oxidizing Extreme Acidophile.</title>
        <authorList>
            <person name="Vergara E."/>
            <person name="Pakostova E."/>
            <person name="Johnson D.B."/>
            <person name="Holmes D.S."/>
        </authorList>
    </citation>
    <scope>NUCLEOTIDE SEQUENCE</scope>
    <source>
        <strain evidence="2">S0AB</strain>
    </source>
</reference>
<evidence type="ECO:0000313" key="2">
    <source>
        <dbReference type="EMBL" id="MCI0184454.1"/>
    </source>
</evidence>
<dbReference type="Proteomes" id="UP001139263">
    <property type="component" value="Unassembled WGS sequence"/>
</dbReference>
<gene>
    <name evidence="2" type="ORF">MM817_02751</name>
</gene>
<dbReference type="EMBL" id="JALBUF010000014">
    <property type="protein sequence ID" value="MCI0184454.1"/>
    <property type="molecule type" value="Genomic_DNA"/>
</dbReference>
<evidence type="ECO:0000256" key="1">
    <source>
        <dbReference type="SAM" id="Phobius"/>
    </source>
</evidence>
<organism evidence="2 3">
    <name type="scientific">Sulfoacidibacillus ferrooxidans</name>
    <dbReference type="NCBI Taxonomy" id="2005001"/>
    <lineage>
        <taxon>Bacteria</taxon>
        <taxon>Bacillati</taxon>
        <taxon>Bacillota</taxon>
        <taxon>Bacilli</taxon>
        <taxon>Bacillales</taxon>
        <taxon>Alicyclobacillaceae</taxon>
        <taxon>Sulfoacidibacillus</taxon>
    </lineage>
</organism>
<keyword evidence="1" id="KW-0472">Membrane</keyword>
<name>A0A9X1VAT2_9BACL</name>